<gene>
    <name evidence="1" type="ORF">OESDEN_22468</name>
</gene>
<evidence type="ECO:0000313" key="2">
    <source>
        <dbReference type="Proteomes" id="UP000053660"/>
    </source>
</evidence>
<keyword evidence="2" id="KW-1185">Reference proteome</keyword>
<accession>A0A0B1S351</accession>
<dbReference type="EMBL" id="KN610296">
    <property type="protein sequence ID" value="KHJ77912.1"/>
    <property type="molecule type" value="Genomic_DNA"/>
</dbReference>
<dbReference type="AlphaFoldDB" id="A0A0B1S351"/>
<protein>
    <submittedName>
        <fullName evidence="1">Uncharacterized protein</fullName>
    </submittedName>
</protein>
<name>A0A0B1S351_OESDE</name>
<sequence>MVGKRVATREAERADVTKARVVNTTMSQGSTSSSNINWLTPYL</sequence>
<dbReference type="Proteomes" id="UP000053660">
    <property type="component" value="Unassembled WGS sequence"/>
</dbReference>
<reference evidence="1 2" key="1">
    <citation type="submission" date="2014-03" db="EMBL/GenBank/DDBJ databases">
        <title>Draft genome of the hookworm Oesophagostomum dentatum.</title>
        <authorList>
            <person name="Mitreva M."/>
        </authorList>
    </citation>
    <scope>NUCLEOTIDE SEQUENCE [LARGE SCALE GENOMIC DNA]</scope>
    <source>
        <strain evidence="1 2">OD-Hann</strain>
    </source>
</reference>
<proteinExistence type="predicted"/>
<organism evidence="1 2">
    <name type="scientific">Oesophagostomum dentatum</name>
    <name type="common">Nodular worm</name>
    <dbReference type="NCBI Taxonomy" id="61180"/>
    <lineage>
        <taxon>Eukaryota</taxon>
        <taxon>Metazoa</taxon>
        <taxon>Ecdysozoa</taxon>
        <taxon>Nematoda</taxon>
        <taxon>Chromadorea</taxon>
        <taxon>Rhabditida</taxon>
        <taxon>Rhabditina</taxon>
        <taxon>Rhabditomorpha</taxon>
        <taxon>Strongyloidea</taxon>
        <taxon>Strongylidae</taxon>
        <taxon>Oesophagostomum</taxon>
    </lineage>
</organism>
<evidence type="ECO:0000313" key="1">
    <source>
        <dbReference type="EMBL" id="KHJ77912.1"/>
    </source>
</evidence>